<dbReference type="CDD" id="cd00009">
    <property type="entry name" value="AAA"/>
    <property type="match status" value="1"/>
</dbReference>
<dbReference type="PANTHER" id="PTHR32071">
    <property type="entry name" value="TRANSCRIPTIONAL REGULATORY PROTEIN"/>
    <property type="match status" value="1"/>
</dbReference>
<name>A0ABQ2PC60_9NEIS</name>
<dbReference type="InterPro" id="IPR025662">
    <property type="entry name" value="Sigma_54_int_dom_ATP-bd_1"/>
</dbReference>
<dbReference type="RefSeq" id="WP_188704889.1">
    <property type="nucleotide sequence ID" value="NZ_BMLX01000003.1"/>
</dbReference>
<keyword evidence="1" id="KW-0547">Nucleotide-binding</keyword>
<evidence type="ECO:0000259" key="6">
    <source>
        <dbReference type="PROSITE" id="PS50045"/>
    </source>
</evidence>
<dbReference type="Gene3D" id="1.10.10.60">
    <property type="entry name" value="Homeodomain-like"/>
    <property type="match status" value="1"/>
</dbReference>
<dbReference type="InterPro" id="IPR058031">
    <property type="entry name" value="AAA_lid_NorR"/>
</dbReference>
<dbReference type="Pfam" id="PF02954">
    <property type="entry name" value="HTH_8"/>
    <property type="match status" value="1"/>
</dbReference>
<dbReference type="Pfam" id="PF00158">
    <property type="entry name" value="Sigma54_activat"/>
    <property type="match status" value="1"/>
</dbReference>
<keyword evidence="8" id="KW-1185">Reference proteome</keyword>
<dbReference type="Proteomes" id="UP000637267">
    <property type="component" value="Unassembled WGS sequence"/>
</dbReference>
<dbReference type="InterPro" id="IPR009057">
    <property type="entry name" value="Homeodomain-like_sf"/>
</dbReference>
<evidence type="ECO:0000313" key="8">
    <source>
        <dbReference type="Proteomes" id="UP000637267"/>
    </source>
</evidence>
<reference evidence="8" key="1">
    <citation type="journal article" date="2019" name="Int. J. Syst. Evol. Microbiol.">
        <title>The Global Catalogue of Microorganisms (GCM) 10K type strain sequencing project: providing services to taxonomists for standard genome sequencing and annotation.</title>
        <authorList>
            <consortium name="The Broad Institute Genomics Platform"/>
            <consortium name="The Broad Institute Genome Sequencing Center for Infectious Disease"/>
            <person name="Wu L."/>
            <person name="Ma J."/>
        </authorList>
    </citation>
    <scope>NUCLEOTIDE SEQUENCE [LARGE SCALE GENOMIC DNA]</scope>
    <source>
        <strain evidence="8">CGMCC 1.8859</strain>
    </source>
</reference>
<evidence type="ECO:0000256" key="3">
    <source>
        <dbReference type="ARBA" id="ARBA00023015"/>
    </source>
</evidence>
<evidence type="ECO:0000256" key="5">
    <source>
        <dbReference type="ARBA" id="ARBA00023163"/>
    </source>
</evidence>
<dbReference type="PROSITE" id="PS00675">
    <property type="entry name" value="SIGMA54_INTERACT_1"/>
    <property type="match status" value="1"/>
</dbReference>
<dbReference type="SMART" id="SM00382">
    <property type="entry name" value="AAA"/>
    <property type="match status" value="1"/>
</dbReference>
<keyword evidence="5" id="KW-0804">Transcription</keyword>
<dbReference type="PANTHER" id="PTHR32071:SF21">
    <property type="entry name" value="TRANSCRIPTIONAL REGULATORY PROTEIN FLGR"/>
    <property type="match status" value="1"/>
</dbReference>
<dbReference type="InterPro" id="IPR003593">
    <property type="entry name" value="AAA+_ATPase"/>
</dbReference>
<organism evidence="7 8">
    <name type="scientific">Silvimonas iriomotensis</name>
    <dbReference type="NCBI Taxonomy" id="449662"/>
    <lineage>
        <taxon>Bacteria</taxon>
        <taxon>Pseudomonadati</taxon>
        <taxon>Pseudomonadota</taxon>
        <taxon>Betaproteobacteria</taxon>
        <taxon>Neisseriales</taxon>
        <taxon>Chitinibacteraceae</taxon>
        <taxon>Silvimonas</taxon>
    </lineage>
</organism>
<dbReference type="Pfam" id="PF25601">
    <property type="entry name" value="AAA_lid_14"/>
    <property type="match status" value="1"/>
</dbReference>
<protein>
    <submittedName>
        <fullName evidence="7">Transcriptional regulator</fullName>
    </submittedName>
</protein>
<gene>
    <name evidence="7" type="ORF">GCM10010970_27100</name>
</gene>
<evidence type="ECO:0000313" key="7">
    <source>
        <dbReference type="EMBL" id="GGP22710.1"/>
    </source>
</evidence>
<dbReference type="PROSITE" id="PS00688">
    <property type="entry name" value="SIGMA54_INTERACT_3"/>
    <property type="match status" value="1"/>
</dbReference>
<evidence type="ECO:0000256" key="4">
    <source>
        <dbReference type="ARBA" id="ARBA00023125"/>
    </source>
</evidence>
<dbReference type="PROSITE" id="PS50045">
    <property type="entry name" value="SIGMA54_INTERACT_4"/>
    <property type="match status" value="1"/>
</dbReference>
<dbReference type="InterPro" id="IPR025944">
    <property type="entry name" value="Sigma_54_int_dom_CS"/>
</dbReference>
<evidence type="ECO:0000256" key="2">
    <source>
        <dbReference type="ARBA" id="ARBA00022840"/>
    </source>
</evidence>
<dbReference type="Gene3D" id="1.10.8.60">
    <property type="match status" value="1"/>
</dbReference>
<proteinExistence type="predicted"/>
<comment type="caution">
    <text evidence="7">The sequence shown here is derived from an EMBL/GenBank/DDBJ whole genome shotgun (WGS) entry which is preliminary data.</text>
</comment>
<sequence>MLSNTPIYTLPADPAKTERAKAVVFSDPASRALFTRLEKVAPSEAAILIMGETGTGKEILARKLHEASKRSGPFVAVNCGAINETLAESEFFGHEAGAFTGALRQREGYFEAARGGTLFLDEIGELPLILQTRLLRVLQEKEVVRVGARKPVPIDVRVVAATNVDLQAAVQDGRFRRDLYYRINLITLPVAPLRERTGDILPLAEHFLARYAQRQGQATPELGADIRQALLRHSWPGNIRELENVMHAALLLAHEGDIRPEHLLLDPDLNPPAPNVPTPAVEAGMIEPNDLIDHALTRLLSEATPDLFARLERQIVQTALTQHRFNQVRTAQALGISRHALRTLMKRHGWLDGVQNAPSGLTLAHLARAV</sequence>
<dbReference type="InterPro" id="IPR002078">
    <property type="entry name" value="Sigma_54_int"/>
</dbReference>
<keyword evidence="3" id="KW-0805">Transcription regulation</keyword>
<evidence type="ECO:0000256" key="1">
    <source>
        <dbReference type="ARBA" id="ARBA00022741"/>
    </source>
</evidence>
<dbReference type="InterPro" id="IPR002197">
    <property type="entry name" value="HTH_Fis"/>
</dbReference>
<feature type="domain" description="Sigma-54 factor interaction" evidence="6">
    <location>
        <begin position="23"/>
        <end position="251"/>
    </location>
</feature>
<dbReference type="SUPFAM" id="SSF46689">
    <property type="entry name" value="Homeodomain-like"/>
    <property type="match status" value="1"/>
</dbReference>
<accession>A0ABQ2PC60</accession>
<dbReference type="PRINTS" id="PR01590">
    <property type="entry name" value="HTHFIS"/>
</dbReference>
<dbReference type="Gene3D" id="3.40.50.300">
    <property type="entry name" value="P-loop containing nucleotide triphosphate hydrolases"/>
    <property type="match status" value="1"/>
</dbReference>
<dbReference type="SUPFAM" id="SSF52540">
    <property type="entry name" value="P-loop containing nucleoside triphosphate hydrolases"/>
    <property type="match status" value="1"/>
</dbReference>
<keyword evidence="4" id="KW-0238">DNA-binding</keyword>
<dbReference type="EMBL" id="BMLX01000003">
    <property type="protein sequence ID" value="GGP22710.1"/>
    <property type="molecule type" value="Genomic_DNA"/>
</dbReference>
<keyword evidence="2" id="KW-0067">ATP-binding</keyword>
<dbReference type="InterPro" id="IPR027417">
    <property type="entry name" value="P-loop_NTPase"/>
</dbReference>